<organism evidence="1">
    <name type="scientific">Brassica campestris</name>
    <name type="common">Field mustard</name>
    <dbReference type="NCBI Taxonomy" id="3711"/>
    <lineage>
        <taxon>Eukaryota</taxon>
        <taxon>Viridiplantae</taxon>
        <taxon>Streptophyta</taxon>
        <taxon>Embryophyta</taxon>
        <taxon>Tracheophyta</taxon>
        <taxon>Spermatophyta</taxon>
        <taxon>Magnoliopsida</taxon>
        <taxon>eudicotyledons</taxon>
        <taxon>Gunneridae</taxon>
        <taxon>Pentapetalae</taxon>
        <taxon>rosids</taxon>
        <taxon>malvids</taxon>
        <taxon>Brassicales</taxon>
        <taxon>Brassicaceae</taxon>
        <taxon>Brassiceae</taxon>
        <taxon>Brassica</taxon>
    </lineage>
</organism>
<proteinExistence type="predicted"/>
<protein>
    <submittedName>
        <fullName evidence="1">Uncharacterized protein</fullName>
    </submittedName>
</protein>
<evidence type="ECO:0000313" key="1">
    <source>
        <dbReference type="EMBL" id="VDC78906.1"/>
    </source>
</evidence>
<accession>A0A3P5ZEH7</accession>
<reference evidence="1" key="1">
    <citation type="submission" date="2018-11" db="EMBL/GenBank/DDBJ databases">
        <authorList>
            <consortium name="Genoscope - CEA"/>
            <person name="William W."/>
        </authorList>
    </citation>
    <scope>NUCLEOTIDE SEQUENCE</scope>
</reference>
<sequence>MVLVTVECDTINEAIEDYGSCVNRCFNNCGTDEHCQYHCRWICPKHHTPQFILKDEAILPQEGRTTICFRNCTLKCGADMHCMHNCLKNCPH</sequence>
<name>A0A3P5ZEH7_BRACM</name>
<gene>
    <name evidence="1" type="ORF">BRAA03T10124Z</name>
</gene>
<dbReference type="AlphaFoldDB" id="A0A3P5ZEH7"/>
<dbReference type="EMBL" id="LR031572">
    <property type="protein sequence ID" value="VDC78906.1"/>
    <property type="molecule type" value="Genomic_DNA"/>
</dbReference>